<proteinExistence type="predicted"/>
<reference evidence="2" key="1">
    <citation type="journal article" date="2021" name="Proc. Natl. Acad. Sci. U.S.A.">
        <title>A Catalog of Tens of Thousands of Viruses from Human Metagenomes Reveals Hidden Associations with Chronic Diseases.</title>
        <authorList>
            <person name="Tisza M.J."/>
            <person name="Buck C.B."/>
        </authorList>
    </citation>
    <scope>NUCLEOTIDE SEQUENCE</scope>
    <source>
        <strain evidence="2">Cty645</strain>
    </source>
</reference>
<evidence type="ECO:0000259" key="1">
    <source>
        <dbReference type="Pfam" id="PF08291"/>
    </source>
</evidence>
<organism evidence="2">
    <name type="scientific">Microviridae sp. cty645</name>
    <dbReference type="NCBI Taxonomy" id="2823616"/>
    <lineage>
        <taxon>Viruses</taxon>
        <taxon>Monodnaviria</taxon>
        <taxon>Sangervirae</taxon>
        <taxon>Phixviricota</taxon>
        <taxon>Malgrandaviricetes</taxon>
        <taxon>Petitvirales</taxon>
        <taxon>Microviridae</taxon>
    </lineage>
</organism>
<dbReference type="Gene3D" id="3.30.1380.10">
    <property type="match status" value="1"/>
</dbReference>
<evidence type="ECO:0000313" key="2">
    <source>
        <dbReference type="EMBL" id="DAD67138.1"/>
    </source>
</evidence>
<dbReference type="Pfam" id="PF08291">
    <property type="entry name" value="Peptidase_M15_3"/>
    <property type="match status" value="1"/>
</dbReference>
<feature type="domain" description="Peptidase M15A C-terminal" evidence="1">
    <location>
        <begin position="19"/>
        <end position="120"/>
    </location>
</feature>
<dbReference type="InterPro" id="IPR009045">
    <property type="entry name" value="Zn_M74/Hedgehog-like"/>
</dbReference>
<accession>A0A8S5LB05</accession>
<dbReference type="EMBL" id="BK014669">
    <property type="protein sequence ID" value="DAD67138.1"/>
    <property type="molecule type" value="Genomic_DNA"/>
</dbReference>
<dbReference type="InterPro" id="IPR013230">
    <property type="entry name" value="Peptidase_M15A_C"/>
</dbReference>
<protein>
    <submittedName>
        <fullName evidence="2">Peptidase</fullName>
    </submittedName>
</protein>
<dbReference type="SUPFAM" id="SSF55166">
    <property type="entry name" value="Hedgehog/DD-peptidase"/>
    <property type="match status" value="1"/>
</dbReference>
<name>A0A8S5LB05_9VIRU</name>
<sequence>MEIKAYLAETQGDEQITDHFKVKEFACKDKTPIVFVDDYLAVILEIARKKINKPIVITSGYRTVSHNQKVGGAKYSYHTRGMAADIRANGMTPKELAKVLNSIVPNNSGIIVYDNWVHFDTRNEKYRKGV</sequence>